<evidence type="ECO:0000313" key="4">
    <source>
        <dbReference type="EMBL" id="RDY66398.1"/>
    </source>
</evidence>
<dbReference type="AlphaFoldDB" id="A0A3D8VC45"/>
<dbReference type="Proteomes" id="UP000256829">
    <property type="component" value="Unassembled WGS sequence"/>
</dbReference>
<comment type="caution">
    <text evidence="4">The sequence shown here is derived from an EMBL/GenBank/DDBJ whole genome shotgun (WGS) entry which is preliminary data.</text>
</comment>
<evidence type="ECO:0000256" key="3">
    <source>
        <dbReference type="SAM" id="MobiDB-lite"/>
    </source>
</evidence>
<reference evidence="4 5" key="1">
    <citation type="submission" date="2018-08" db="EMBL/GenBank/DDBJ databases">
        <title>Lysobacter soli KCTC 22011, whole genome shotgun sequence.</title>
        <authorList>
            <person name="Zhang X."/>
            <person name="Feng G."/>
            <person name="Zhu H."/>
        </authorList>
    </citation>
    <scope>NUCLEOTIDE SEQUENCE [LARGE SCALE GENOMIC DNA]</scope>
    <source>
        <strain evidence="4 5">KCTC 22011</strain>
    </source>
</reference>
<evidence type="ECO:0000256" key="1">
    <source>
        <dbReference type="ARBA" id="ARBA00010634"/>
    </source>
</evidence>
<organism evidence="4 5">
    <name type="scientific">Lysobacter soli</name>
    <dbReference type="NCBI Taxonomy" id="453783"/>
    <lineage>
        <taxon>Bacteria</taxon>
        <taxon>Pseudomonadati</taxon>
        <taxon>Pseudomonadota</taxon>
        <taxon>Gammaproteobacteria</taxon>
        <taxon>Lysobacterales</taxon>
        <taxon>Lysobacteraceae</taxon>
        <taxon>Lysobacter</taxon>
    </lineage>
</organism>
<dbReference type="PRINTS" id="PR01805">
    <property type="entry name" value="VACJLIPOPROT"/>
</dbReference>
<evidence type="ECO:0000313" key="5">
    <source>
        <dbReference type="Proteomes" id="UP000256829"/>
    </source>
</evidence>
<dbReference type="GO" id="GO:0120010">
    <property type="term" value="P:intermembrane phospholipid transfer"/>
    <property type="evidence" value="ECO:0007669"/>
    <property type="project" value="TreeGrafter"/>
</dbReference>
<feature type="compositionally biased region" description="Pro residues" evidence="3">
    <location>
        <begin position="48"/>
        <end position="88"/>
    </location>
</feature>
<dbReference type="PANTHER" id="PTHR30035">
    <property type="entry name" value="LIPOPROTEIN VACJ-RELATED"/>
    <property type="match status" value="1"/>
</dbReference>
<feature type="compositionally biased region" description="Low complexity" evidence="3">
    <location>
        <begin position="36"/>
        <end position="47"/>
    </location>
</feature>
<dbReference type="PANTHER" id="PTHR30035:SF3">
    <property type="entry name" value="INTERMEMBRANE PHOSPHOLIPID TRANSPORT SYSTEM LIPOPROTEIN MLAA"/>
    <property type="match status" value="1"/>
</dbReference>
<gene>
    <name evidence="4" type="ORF">DX912_13470</name>
</gene>
<keyword evidence="4" id="KW-0449">Lipoprotein</keyword>
<feature type="compositionally biased region" description="Basic and acidic residues" evidence="3">
    <location>
        <begin position="1"/>
        <end position="10"/>
    </location>
</feature>
<dbReference type="GO" id="GO:0016020">
    <property type="term" value="C:membrane"/>
    <property type="evidence" value="ECO:0007669"/>
    <property type="project" value="InterPro"/>
</dbReference>
<comment type="similarity">
    <text evidence="1">Belongs to the MlaA family.</text>
</comment>
<dbReference type="Pfam" id="PF04333">
    <property type="entry name" value="MlaA"/>
    <property type="match status" value="1"/>
</dbReference>
<feature type="region of interest" description="Disordered" evidence="3">
    <location>
        <begin position="331"/>
        <end position="360"/>
    </location>
</feature>
<protein>
    <submittedName>
        <fullName evidence="4">VacJ family lipoprotein</fullName>
    </submittedName>
</protein>
<accession>A0A3D8VC45</accession>
<sequence>MKAAGDDKAAARKCVQATIDGETGRPPEETQPPATPTTQPRTETQPTPATPPTEPVPPPLPPNEPATTPPTEPVTPDVPPPTEIPPTPTEQATEPHGEPTQAERDFEAIYGQEYADPTLPAPAATPAVYDPWERYNRGMHRFNNAVDRGVARPLARGYVKVVPRPFRLGVSNFFNNLGQPVSAINALLQGKPKQAGQSLGRFLLNSTLGIGGIFDPASDAKLPNKSEDFGQTLGVWGWKRSRFVELPLFGPRTLRDSFGMVGDAPLSPLRQVEADRVRIPLQGLQLVDVRAQLLATDSFREGAEDDYALVRDAWMQRRDYQIFGDRMNSDDADSLPDYLQDDTNPQVPVDAMPVMPTDGG</sequence>
<dbReference type="EMBL" id="QTJR01000010">
    <property type="protein sequence ID" value="RDY66398.1"/>
    <property type="molecule type" value="Genomic_DNA"/>
</dbReference>
<proteinExistence type="inferred from homology"/>
<name>A0A3D8VC45_9GAMM</name>
<evidence type="ECO:0000256" key="2">
    <source>
        <dbReference type="ARBA" id="ARBA00022729"/>
    </source>
</evidence>
<keyword evidence="2" id="KW-0732">Signal</keyword>
<keyword evidence="5" id="KW-1185">Reference proteome</keyword>
<feature type="region of interest" description="Disordered" evidence="3">
    <location>
        <begin position="1"/>
        <end position="100"/>
    </location>
</feature>
<dbReference type="InterPro" id="IPR007428">
    <property type="entry name" value="MlaA"/>
</dbReference>